<dbReference type="InterPro" id="IPR041957">
    <property type="entry name" value="CT_Nitrate-R-NapA-like"/>
</dbReference>
<dbReference type="GO" id="GO:0005506">
    <property type="term" value="F:iron ion binding"/>
    <property type="evidence" value="ECO:0007669"/>
    <property type="project" value="UniProtKB-UniRule"/>
</dbReference>
<feature type="binding site" evidence="15">
    <location>
        <position position="334"/>
    </location>
    <ligand>
        <name>Mo-bis(molybdopterin guanine dinucleotide)</name>
        <dbReference type="ChEBI" id="CHEBI:60539"/>
    </ligand>
</feature>
<keyword evidence="18" id="KW-1185">Reference proteome</keyword>
<dbReference type="PANTHER" id="PTHR43105">
    <property type="entry name" value="RESPIRATORY NITRATE REDUCTASE"/>
    <property type="match status" value="1"/>
</dbReference>
<dbReference type="FunFam" id="2.40.40.20:FF:000005">
    <property type="entry name" value="Periplasmic nitrate reductase"/>
    <property type="match status" value="1"/>
</dbReference>
<feature type="binding site" evidence="15">
    <location>
        <position position="494"/>
    </location>
    <ligand>
        <name>Mo-bis(molybdopterin guanine dinucleotide)</name>
        <dbReference type="ChEBI" id="CHEBI:60539"/>
    </ligand>
</feature>
<dbReference type="SUPFAM" id="SSF53706">
    <property type="entry name" value="Formate dehydrogenase/DMSO reductase, domains 1-3"/>
    <property type="match status" value="1"/>
</dbReference>
<dbReference type="Gene3D" id="3.40.228.10">
    <property type="entry name" value="Dimethylsulfoxide Reductase, domain 2"/>
    <property type="match status" value="1"/>
</dbReference>
<feature type="binding site" evidence="15">
    <location>
        <position position="521"/>
    </location>
    <ligand>
        <name>Mo-bis(molybdopterin guanine dinucleotide)</name>
        <dbReference type="ChEBI" id="CHEBI:60539"/>
    </ligand>
</feature>
<keyword evidence="11 15" id="KW-0411">Iron-sulfur</keyword>
<protein>
    <recommendedName>
        <fullName evidence="15">Nitrate reductase</fullName>
        <ecNumber evidence="15">1.9.6.1</ecNumber>
    </recommendedName>
</protein>
<feature type="binding site" evidence="15">
    <location>
        <begin position="236"/>
        <end position="238"/>
    </location>
    <ligand>
        <name>Mo-bis(molybdopterin guanine dinucleotide)</name>
        <dbReference type="ChEBI" id="CHEBI:60539"/>
    </ligand>
</feature>
<feature type="binding site" evidence="15">
    <location>
        <position position="32"/>
    </location>
    <ligand>
        <name>[4Fe-4S] cluster</name>
        <dbReference type="ChEBI" id="CHEBI:49883"/>
    </ligand>
</feature>
<comment type="caution">
    <text evidence="17">The sequence shown here is derived from an EMBL/GenBank/DDBJ whole genome shotgun (WGS) entry which is preliminary data.</text>
</comment>
<feature type="binding site" evidence="15">
    <location>
        <position position="69"/>
    </location>
    <ligand>
        <name>Mo-bis(molybdopterin guanine dinucleotide)</name>
        <dbReference type="ChEBI" id="CHEBI:60539"/>
    </ligand>
</feature>
<evidence type="ECO:0000313" key="17">
    <source>
        <dbReference type="EMBL" id="MBK1827106.1"/>
    </source>
</evidence>
<feature type="binding site" evidence="15">
    <location>
        <position position="67"/>
    </location>
    <ligand>
        <name>[4Fe-4S] cluster</name>
        <dbReference type="ChEBI" id="CHEBI:49883"/>
    </ligand>
</feature>
<dbReference type="GO" id="GO:0016020">
    <property type="term" value="C:membrane"/>
    <property type="evidence" value="ECO:0007669"/>
    <property type="project" value="TreeGrafter"/>
</dbReference>
<accession>A0A934REJ1</accession>
<dbReference type="GO" id="GO:0042128">
    <property type="term" value="P:nitrate assimilation"/>
    <property type="evidence" value="ECO:0007669"/>
    <property type="project" value="UniProtKB-UniRule"/>
</dbReference>
<feature type="binding site" evidence="15">
    <location>
        <position position="124"/>
    </location>
    <ligand>
        <name>Mo-bis(molybdopterin guanine dinucleotide)</name>
        <dbReference type="ChEBI" id="CHEBI:60539"/>
    </ligand>
</feature>
<dbReference type="HAMAP" id="MF_01630">
    <property type="entry name" value="Nitrate_reduct_NapA"/>
    <property type="match status" value="1"/>
</dbReference>
<feature type="binding site" evidence="15">
    <location>
        <begin position="471"/>
        <end position="472"/>
    </location>
    <ligand>
        <name>Mo-bis(molybdopterin guanine dinucleotide)</name>
        <dbReference type="ChEBI" id="CHEBI:60539"/>
    </ligand>
</feature>
<keyword evidence="3 15" id="KW-0004">4Fe-4S</keyword>
<dbReference type="GO" id="GO:0006777">
    <property type="term" value="P:Mo-molybdopterin cofactor biosynthetic process"/>
    <property type="evidence" value="ECO:0007669"/>
    <property type="project" value="UniProtKB-UniRule"/>
</dbReference>
<dbReference type="GO" id="GO:0030151">
    <property type="term" value="F:molybdenum ion binding"/>
    <property type="evidence" value="ECO:0007669"/>
    <property type="project" value="InterPro"/>
</dbReference>
<evidence type="ECO:0000256" key="14">
    <source>
        <dbReference type="ARBA" id="ARBA00055000"/>
    </source>
</evidence>
<evidence type="ECO:0000256" key="15">
    <source>
        <dbReference type="HAMAP-Rule" id="MF_01630"/>
    </source>
</evidence>
<dbReference type="Gene3D" id="3.40.50.740">
    <property type="match status" value="1"/>
</dbReference>
<comment type="cofactor">
    <cofactor evidence="15">
        <name>[4Fe-4S] cluster</name>
        <dbReference type="ChEBI" id="CHEBI:49883"/>
    </cofactor>
    <text evidence="15">Binds 1 [4Fe-4S] cluster.</text>
</comment>
<feature type="binding site" evidence="15">
    <location>
        <position position="756"/>
    </location>
    <ligand>
        <name>Mo-bis(molybdopterin guanine dinucleotide)</name>
        <dbReference type="ChEBI" id="CHEBI:60539"/>
    </ligand>
</feature>
<dbReference type="Gene3D" id="3.30.200.210">
    <property type="match status" value="1"/>
</dbReference>
<feature type="binding site" evidence="15">
    <location>
        <position position="748"/>
    </location>
    <ligand>
        <name>substrate</name>
    </ligand>
</feature>
<keyword evidence="6 15" id="KW-0732">Signal</keyword>
<reference evidence="17" key="1">
    <citation type="submission" date="2021-01" db="EMBL/GenBank/DDBJ databases">
        <title>Modified the classification status of verrucomicrobia.</title>
        <authorList>
            <person name="Feng X."/>
        </authorList>
    </citation>
    <scope>NUCLEOTIDE SEQUENCE</scope>
    <source>
        <strain evidence="17">KCTC 22201</strain>
    </source>
</reference>
<evidence type="ECO:0000256" key="8">
    <source>
        <dbReference type="ARBA" id="ARBA00022982"/>
    </source>
</evidence>
<dbReference type="AlphaFoldDB" id="A0A934REJ1"/>
<evidence type="ECO:0000256" key="9">
    <source>
        <dbReference type="ARBA" id="ARBA00023002"/>
    </source>
</evidence>
<gene>
    <name evidence="15" type="primary">napA</name>
    <name evidence="17" type="ORF">JIN81_08745</name>
</gene>
<keyword evidence="2 15" id="KW-0813">Transport</keyword>
<organism evidence="17 18">
    <name type="scientific">Haloferula rosea</name>
    <dbReference type="NCBI Taxonomy" id="490093"/>
    <lineage>
        <taxon>Bacteria</taxon>
        <taxon>Pseudomonadati</taxon>
        <taxon>Verrucomicrobiota</taxon>
        <taxon>Verrucomicrobiia</taxon>
        <taxon>Verrucomicrobiales</taxon>
        <taxon>Verrucomicrobiaceae</taxon>
        <taxon>Haloferula</taxon>
    </lineage>
</organism>
<dbReference type="EMBL" id="JAENII010000005">
    <property type="protein sequence ID" value="MBK1827106.1"/>
    <property type="molecule type" value="Genomic_DNA"/>
</dbReference>
<comment type="subcellular location">
    <subcellularLocation>
        <location evidence="15">Secreted</location>
    </subcellularLocation>
    <text evidence="15">Membrane-associated.</text>
</comment>
<dbReference type="CDD" id="cd02791">
    <property type="entry name" value="MopB_CT_Nitrate-R-NapA-like"/>
    <property type="match status" value="1"/>
</dbReference>
<comment type="similarity">
    <text evidence="1 15">Belongs to the prokaryotic molybdopterin-containing oxidoreductase family. NasA/NapA/NarB subfamily.</text>
</comment>
<evidence type="ECO:0000256" key="4">
    <source>
        <dbReference type="ARBA" id="ARBA00022505"/>
    </source>
</evidence>
<dbReference type="GO" id="GO:0045333">
    <property type="term" value="P:cellular respiration"/>
    <property type="evidence" value="ECO:0007669"/>
    <property type="project" value="UniProtKB-ARBA"/>
</dbReference>
<evidence type="ECO:0000259" key="16">
    <source>
        <dbReference type="PROSITE" id="PS51669"/>
    </source>
</evidence>
<evidence type="ECO:0000256" key="12">
    <source>
        <dbReference type="ARBA" id="ARBA00023063"/>
    </source>
</evidence>
<feature type="binding site" evidence="15">
    <location>
        <position position="149"/>
    </location>
    <ligand>
        <name>Mo-bis(molybdopterin guanine dinucleotide)</name>
        <dbReference type="ChEBI" id="CHEBI:60539"/>
    </ligand>
</feature>
<dbReference type="GO" id="GO:0043546">
    <property type="term" value="F:molybdopterin cofactor binding"/>
    <property type="evidence" value="ECO:0007669"/>
    <property type="project" value="InterPro"/>
</dbReference>
<dbReference type="SUPFAM" id="SSF50692">
    <property type="entry name" value="ADC-like"/>
    <property type="match status" value="1"/>
</dbReference>
<comment type="cofactor">
    <cofactor evidence="15">
        <name>Mo-bis(molybdopterin guanine dinucleotide)</name>
        <dbReference type="ChEBI" id="CHEBI:60539"/>
    </cofactor>
    <text evidence="15">Binds 1 molybdenum-bis(molybdopterin guanine dinucleotide) (Mo-bis-MGD) cofactor per subunit.</text>
</comment>
<feature type="binding site" evidence="15">
    <location>
        <position position="35"/>
    </location>
    <ligand>
        <name>[4Fe-4S] cluster</name>
        <dbReference type="ChEBI" id="CHEBI:49883"/>
    </ligand>
</feature>
<feature type="domain" description="4Fe-4S Mo/W bis-MGD-type" evidence="16">
    <location>
        <begin position="25"/>
        <end position="81"/>
    </location>
</feature>
<comment type="subunit">
    <text evidence="15">Component of the nitrate reductase NapAB complex composed of NapA and NapB.</text>
</comment>
<dbReference type="InterPro" id="IPR010051">
    <property type="entry name" value="Periplasm_NO3_reductase_lsu"/>
</dbReference>
<dbReference type="GO" id="GO:0009055">
    <property type="term" value="F:electron transfer activity"/>
    <property type="evidence" value="ECO:0007669"/>
    <property type="project" value="UniProtKB-UniRule"/>
</dbReference>
<dbReference type="PROSITE" id="PS51669">
    <property type="entry name" value="4FE4S_MOW_BIS_MGD"/>
    <property type="match status" value="1"/>
</dbReference>
<dbReference type="InterPro" id="IPR027467">
    <property type="entry name" value="MopterinOxRdtase_cofactor_BS"/>
</dbReference>
<feature type="binding site" evidence="15">
    <location>
        <position position="773"/>
    </location>
    <ligand>
        <name>Mo-bis(molybdopterin guanine dinucleotide)</name>
        <dbReference type="ChEBI" id="CHEBI:60539"/>
    </ligand>
</feature>
<dbReference type="GO" id="GO:0005576">
    <property type="term" value="C:extracellular region"/>
    <property type="evidence" value="ECO:0007669"/>
    <property type="project" value="UniProtKB-SubCell"/>
</dbReference>
<evidence type="ECO:0000256" key="3">
    <source>
        <dbReference type="ARBA" id="ARBA00022485"/>
    </source>
</evidence>
<evidence type="ECO:0000256" key="2">
    <source>
        <dbReference type="ARBA" id="ARBA00022448"/>
    </source>
</evidence>
<evidence type="ECO:0000313" key="18">
    <source>
        <dbReference type="Proteomes" id="UP000658278"/>
    </source>
</evidence>
<dbReference type="GO" id="GO:0050140">
    <property type="term" value="F:nitrate reductase (cytochrome) activity"/>
    <property type="evidence" value="ECO:0007669"/>
    <property type="project" value="UniProtKB-EC"/>
</dbReference>
<dbReference type="Pfam" id="PF01568">
    <property type="entry name" value="Molydop_binding"/>
    <property type="match status" value="1"/>
</dbReference>
<keyword evidence="12 15" id="KW-0534">Nitrate assimilation</keyword>
<name>A0A934REJ1_9BACT</name>
<dbReference type="InterPro" id="IPR006657">
    <property type="entry name" value="MoPterin_dinucl-bd_dom"/>
</dbReference>
<evidence type="ECO:0000256" key="11">
    <source>
        <dbReference type="ARBA" id="ARBA00023014"/>
    </source>
</evidence>
<evidence type="ECO:0000256" key="7">
    <source>
        <dbReference type="ARBA" id="ARBA00022764"/>
    </source>
</evidence>
<evidence type="ECO:0000256" key="1">
    <source>
        <dbReference type="ARBA" id="ARBA00008747"/>
    </source>
</evidence>
<dbReference type="PANTHER" id="PTHR43105:SF11">
    <property type="entry name" value="PERIPLASMIC NITRATE REDUCTASE"/>
    <property type="match status" value="1"/>
</dbReference>
<dbReference type="InterPro" id="IPR006963">
    <property type="entry name" value="Mopterin_OxRdtase_4Fe-4S_dom"/>
</dbReference>
<feature type="binding site" evidence="15">
    <location>
        <position position="153"/>
    </location>
    <ligand>
        <name>Mo-bis(molybdopterin guanine dinucleotide)</name>
        <dbReference type="ChEBI" id="CHEBI:60539"/>
    </ligand>
</feature>
<dbReference type="SMART" id="SM00926">
    <property type="entry name" value="Molybdop_Fe4S4"/>
    <property type="match status" value="1"/>
</dbReference>
<comment type="function">
    <text evidence="15">Catalytic subunit of the nitrate reductase complex NapAB. Receives electrons from NapB and catalyzes the reduction of nitrate to nitrite.</text>
</comment>
<dbReference type="InterPro" id="IPR009010">
    <property type="entry name" value="Asp_de-COase-like_dom_sf"/>
</dbReference>
<dbReference type="GO" id="GO:0009325">
    <property type="term" value="C:nitrate reductase complex"/>
    <property type="evidence" value="ECO:0007669"/>
    <property type="project" value="TreeGrafter"/>
</dbReference>
<dbReference type="InterPro" id="IPR006656">
    <property type="entry name" value="Mopterin_OxRdtase"/>
</dbReference>
<evidence type="ECO:0000256" key="5">
    <source>
        <dbReference type="ARBA" id="ARBA00022723"/>
    </source>
</evidence>
<dbReference type="Proteomes" id="UP000658278">
    <property type="component" value="Unassembled WGS sequence"/>
</dbReference>
<dbReference type="Gene3D" id="2.40.40.20">
    <property type="match status" value="1"/>
</dbReference>
<keyword evidence="9 15" id="KW-0560">Oxidoreductase</keyword>
<comment type="catalytic activity">
    <reaction evidence="13 15">
        <text>2 Fe(II)-[cytochrome] + nitrate + 2 H(+) = 2 Fe(III)-[cytochrome] + nitrite + H2O</text>
        <dbReference type="Rhea" id="RHEA:12909"/>
        <dbReference type="Rhea" id="RHEA-COMP:11777"/>
        <dbReference type="Rhea" id="RHEA-COMP:11778"/>
        <dbReference type="ChEBI" id="CHEBI:15377"/>
        <dbReference type="ChEBI" id="CHEBI:15378"/>
        <dbReference type="ChEBI" id="CHEBI:16301"/>
        <dbReference type="ChEBI" id="CHEBI:17632"/>
        <dbReference type="ChEBI" id="CHEBI:29033"/>
        <dbReference type="ChEBI" id="CHEBI:29034"/>
        <dbReference type="EC" id="1.9.6.1"/>
    </reaction>
</comment>
<evidence type="ECO:0000256" key="13">
    <source>
        <dbReference type="ARBA" id="ARBA00052176"/>
    </source>
</evidence>
<keyword evidence="4 15" id="KW-0500">Molybdenum</keyword>
<keyword evidence="8 15" id="KW-0249">Electron transport</keyword>
<feature type="binding site" evidence="15">
    <location>
        <position position="39"/>
    </location>
    <ligand>
        <name>[4Fe-4S] cluster</name>
        <dbReference type="ChEBI" id="CHEBI:49883"/>
    </ligand>
</feature>
<dbReference type="Pfam" id="PF00384">
    <property type="entry name" value="Molybdopterin"/>
    <property type="match status" value="1"/>
</dbReference>
<comment type="function">
    <text evidence="14">Catalytic subunit of the periplasmic nitrate reductase complex NapAB. Receives electrons from NapB and catalyzes the reduction of nitrate to nitrite.</text>
</comment>
<dbReference type="Pfam" id="PF04879">
    <property type="entry name" value="Molybdop_Fe4S4"/>
    <property type="match status" value="1"/>
</dbReference>
<evidence type="ECO:0000256" key="10">
    <source>
        <dbReference type="ARBA" id="ARBA00023004"/>
    </source>
</evidence>
<dbReference type="PROSITE" id="PS00551">
    <property type="entry name" value="MOLYBDOPTERIN_PROK_1"/>
    <property type="match status" value="1"/>
</dbReference>
<feature type="binding site" evidence="15">
    <location>
        <position position="330"/>
    </location>
    <ligand>
        <name>Mo-bis(molybdopterin guanine dinucleotide)</name>
        <dbReference type="ChEBI" id="CHEBI:60539"/>
    </ligand>
</feature>
<dbReference type="EC" id="1.9.6.1" evidence="15"/>
<comment type="caution">
    <text evidence="15">Lacks conserved residue(s) required for the propagation of feature annotation.</text>
</comment>
<keyword evidence="10 15" id="KW-0408">Iron</keyword>
<evidence type="ECO:0000256" key="6">
    <source>
        <dbReference type="ARBA" id="ARBA00022729"/>
    </source>
</evidence>
<dbReference type="GO" id="GO:0051539">
    <property type="term" value="F:4 iron, 4 sulfur cluster binding"/>
    <property type="evidence" value="ECO:0007669"/>
    <property type="project" value="UniProtKB-KW"/>
</dbReference>
<dbReference type="InterPro" id="IPR050123">
    <property type="entry name" value="Prok_molybdopt-oxidoreductase"/>
</dbReference>
<feature type="binding site" evidence="15">
    <location>
        <position position="445"/>
    </location>
    <ligand>
        <name>Mo-bis(molybdopterin guanine dinucleotide)</name>
        <dbReference type="ChEBI" id="CHEBI:60539"/>
    </ligand>
</feature>
<keyword evidence="5 15" id="KW-0479">Metal-binding</keyword>
<keyword evidence="7" id="KW-0574">Periplasm</keyword>
<proteinExistence type="inferred from homology"/>
<sequence length="782" mass="87974">MAAASAAVVRKAKGEASVPTVPDGLKWDKAPCRFCGTGCHVKVGVQEGKVVAIAGHPEAEVNKGLLCVKGYHVGGILYGKDRLKHPMLRRNGVMERISWDEAIDVAARKIMEAPEAFGFYGSGQWTIPEGYAAQKFMRAGLSNNHIEPNARLCMASAVTGFVSTYGVDEPAGCYDDLDECDVLIMWGNNMAEMHPVLFSRVIDRRTRGEKVTIIDCGTRRTRTTEFADHYMEFRPQSDLAIANCIAQQLIAREKWDKDFVEKHCAFRADENEAEPTLMGVAISFDDFKKRIAKYTPEHVSEVSGLSVEELVQLADLFADPKLKITSTWCMGMNQHTRGTAINRLVHGIHLLSGHFGTPGNAPTSLTGQPSACGTAREVGTLCHALPGGRLIAKDEHRAQCEEHWKVEAGRINPKPGYHTALLWEKFCTPTDQGGDIRSMLVQVTNPGQSLPNLVKLFENKKGLEDKFLMVSDCYPTPTTELADLILPAAMWVEKNGVYGNSERRTQQWFKMVEPPGEAREDVWMTIAIARRMYELGFPGMRDASGNFLFQFKDDSGNEIPAWEYERFHEINVDRSLYEDYRPLSHMKHKHVAPYDVLVKHTGLRWPVVKQDDGSYRETRFRFSEFDDPFVKKGNEFEFYHSTSGDGRAQIWFCPFERHPEEPTDEYPYWFCTGRVLEHWHTASMTMRVPQLRGAMPNAYVEIHPDDALEAGIGNGDEVEVSTRRGSLKLTAWINGRGSPPRGSLFVPFFDEKRLANLLTLDALCPISKEPDYKKCAARIRKV</sequence>
<feature type="binding site" evidence="15">
    <location>
        <begin position="672"/>
        <end position="681"/>
    </location>
    <ligand>
        <name>Mo-bis(molybdopterin guanine dinucleotide)</name>
        <dbReference type="ChEBI" id="CHEBI:60539"/>
    </ligand>
</feature>